<organism evidence="5 6">
    <name type="scientific">Scyliorhinus torazame</name>
    <name type="common">Cloudy catshark</name>
    <name type="synonym">Catulus torazame</name>
    <dbReference type="NCBI Taxonomy" id="75743"/>
    <lineage>
        <taxon>Eukaryota</taxon>
        <taxon>Metazoa</taxon>
        <taxon>Chordata</taxon>
        <taxon>Craniata</taxon>
        <taxon>Vertebrata</taxon>
        <taxon>Chondrichthyes</taxon>
        <taxon>Elasmobranchii</taxon>
        <taxon>Galeomorphii</taxon>
        <taxon>Galeoidea</taxon>
        <taxon>Carcharhiniformes</taxon>
        <taxon>Scyliorhinidae</taxon>
        <taxon>Scyliorhinus</taxon>
    </lineage>
</organism>
<evidence type="ECO:0008006" key="7">
    <source>
        <dbReference type="Google" id="ProtNLM"/>
    </source>
</evidence>
<evidence type="ECO:0000313" key="5">
    <source>
        <dbReference type="EMBL" id="GCB82856.1"/>
    </source>
</evidence>
<dbReference type="InterPro" id="IPR011600">
    <property type="entry name" value="Pept_C14_caspase"/>
</dbReference>
<feature type="non-terminal residue" evidence="5">
    <location>
        <position position="202"/>
    </location>
</feature>
<dbReference type="OMA" id="IIWEVEQ"/>
<proteinExistence type="inferred from homology"/>
<evidence type="ECO:0000256" key="2">
    <source>
        <dbReference type="RuleBase" id="RU003971"/>
    </source>
</evidence>
<dbReference type="EMBL" id="BFAA01035128">
    <property type="protein sequence ID" value="GCB82856.1"/>
    <property type="molecule type" value="Genomic_DNA"/>
</dbReference>
<dbReference type="InterPro" id="IPR001309">
    <property type="entry name" value="Pept_C14_p20"/>
</dbReference>
<dbReference type="InterPro" id="IPR033139">
    <property type="entry name" value="Caspase_cys_AS"/>
</dbReference>
<dbReference type="GO" id="GO:0004197">
    <property type="term" value="F:cysteine-type endopeptidase activity"/>
    <property type="evidence" value="ECO:0007669"/>
    <property type="project" value="InterPro"/>
</dbReference>
<dbReference type="InterPro" id="IPR029030">
    <property type="entry name" value="Caspase-like_dom_sf"/>
</dbReference>
<dbReference type="SUPFAM" id="SSF52129">
    <property type="entry name" value="Caspase-like"/>
    <property type="match status" value="1"/>
</dbReference>
<dbReference type="PANTHER" id="PTHR47901">
    <property type="entry name" value="CASPASE RECRUITMENT DOMAIN-CONTAINING PROTEIN 18"/>
    <property type="match status" value="1"/>
</dbReference>
<dbReference type="PANTHER" id="PTHR47901:SF3">
    <property type="entry name" value="CASPASE-1"/>
    <property type="match status" value="1"/>
</dbReference>
<dbReference type="InterPro" id="IPR002138">
    <property type="entry name" value="Pept_C14_p10"/>
</dbReference>
<accession>A0A401QBX8</accession>
<comment type="similarity">
    <text evidence="1 2">Belongs to the peptidase C14A family.</text>
</comment>
<name>A0A401QBX8_SCYTO</name>
<dbReference type="AlphaFoldDB" id="A0A401QBX8"/>
<dbReference type="PRINTS" id="PR00376">
    <property type="entry name" value="IL1BCENZYME"/>
</dbReference>
<evidence type="ECO:0000259" key="3">
    <source>
        <dbReference type="PROSITE" id="PS50207"/>
    </source>
</evidence>
<evidence type="ECO:0000313" key="6">
    <source>
        <dbReference type="Proteomes" id="UP000288216"/>
    </source>
</evidence>
<dbReference type="GO" id="GO:0072559">
    <property type="term" value="C:NLRP3 inflammasome complex"/>
    <property type="evidence" value="ECO:0007669"/>
    <property type="project" value="TreeGrafter"/>
</dbReference>
<dbReference type="Pfam" id="PF00656">
    <property type="entry name" value="Peptidase_C14"/>
    <property type="match status" value="1"/>
</dbReference>
<dbReference type="PROSITE" id="PS50208">
    <property type="entry name" value="CASPASE_P20"/>
    <property type="match status" value="1"/>
</dbReference>
<protein>
    <recommendedName>
        <fullName evidence="7">Caspase family p20 domain-containing protein</fullName>
    </recommendedName>
</protein>
<dbReference type="Gene3D" id="3.40.50.1460">
    <property type="match status" value="1"/>
</dbReference>
<dbReference type="GO" id="GO:0097169">
    <property type="term" value="C:AIM2 inflammasome complex"/>
    <property type="evidence" value="ECO:0007669"/>
    <property type="project" value="TreeGrafter"/>
</dbReference>
<gene>
    <name evidence="5" type="ORF">scyTo_0023874</name>
</gene>
<feature type="domain" description="Caspase family p10" evidence="3">
    <location>
        <begin position="147"/>
        <end position="202"/>
    </location>
</feature>
<dbReference type="PROSITE" id="PS50207">
    <property type="entry name" value="CASPASE_P10"/>
    <property type="match status" value="1"/>
</dbReference>
<sequence length="202" mass="23082">MSGDRHAFVLCVRKNRRGAQHDLDKVKGLLKEFNFVDRKPCLDRTNEEIIWEVEQFRNWINASSNVSCVFIFIMAHGEEGTIFGTDGGEGVKLDMIFSMFDNKNCPQLQLKPKVFVIQACRGKSEDSGVKMADGFRSLDLGNVEETAQVMLPIMTDTFTIYPAQPGFVAYRYSDKGSVMILKMDEVFRAFRSQLHLYDLFVK</sequence>
<evidence type="ECO:0000259" key="4">
    <source>
        <dbReference type="PROSITE" id="PS50208"/>
    </source>
</evidence>
<keyword evidence="6" id="KW-1185">Reference proteome</keyword>
<dbReference type="GO" id="GO:0050727">
    <property type="term" value="P:regulation of inflammatory response"/>
    <property type="evidence" value="ECO:0007669"/>
    <property type="project" value="TreeGrafter"/>
</dbReference>
<dbReference type="STRING" id="75743.A0A401QBX8"/>
<dbReference type="SMART" id="SM00115">
    <property type="entry name" value="CASc"/>
    <property type="match status" value="1"/>
</dbReference>
<dbReference type="Proteomes" id="UP000288216">
    <property type="component" value="Unassembled WGS sequence"/>
</dbReference>
<dbReference type="InterPro" id="IPR002398">
    <property type="entry name" value="Pept_C14"/>
</dbReference>
<evidence type="ECO:0000256" key="1">
    <source>
        <dbReference type="ARBA" id="ARBA00010134"/>
    </source>
</evidence>
<dbReference type="GO" id="GO:0072557">
    <property type="term" value="C:IPAF inflammasome complex"/>
    <property type="evidence" value="ECO:0007669"/>
    <property type="project" value="TreeGrafter"/>
</dbReference>
<dbReference type="InterPro" id="IPR015917">
    <property type="entry name" value="Pept_C14A"/>
</dbReference>
<feature type="domain" description="Caspase family p20" evidence="4">
    <location>
        <begin position="43"/>
        <end position="124"/>
    </location>
</feature>
<dbReference type="PROSITE" id="PS01122">
    <property type="entry name" value="CASPASE_CYS"/>
    <property type="match status" value="1"/>
</dbReference>
<dbReference type="GO" id="GO:0006508">
    <property type="term" value="P:proteolysis"/>
    <property type="evidence" value="ECO:0007669"/>
    <property type="project" value="InterPro"/>
</dbReference>
<comment type="caution">
    <text evidence="5">The sequence shown here is derived from an EMBL/GenBank/DDBJ whole genome shotgun (WGS) entry which is preliminary data.</text>
</comment>
<dbReference type="OrthoDB" id="6097640at2759"/>
<reference evidence="5 6" key="1">
    <citation type="journal article" date="2018" name="Nat. Ecol. Evol.">
        <title>Shark genomes provide insights into elasmobranch evolution and the origin of vertebrates.</title>
        <authorList>
            <person name="Hara Y"/>
            <person name="Yamaguchi K"/>
            <person name="Onimaru K"/>
            <person name="Kadota M"/>
            <person name="Koyanagi M"/>
            <person name="Keeley SD"/>
            <person name="Tatsumi K"/>
            <person name="Tanaka K"/>
            <person name="Motone F"/>
            <person name="Kageyama Y"/>
            <person name="Nozu R"/>
            <person name="Adachi N"/>
            <person name="Nishimura O"/>
            <person name="Nakagawa R"/>
            <person name="Tanegashima C"/>
            <person name="Kiyatake I"/>
            <person name="Matsumoto R"/>
            <person name="Murakumo K"/>
            <person name="Nishida K"/>
            <person name="Terakita A"/>
            <person name="Kuratani S"/>
            <person name="Sato K"/>
            <person name="Hyodo S Kuraku.S."/>
        </authorList>
    </citation>
    <scope>NUCLEOTIDE SEQUENCE [LARGE SCALE GENOMIC DNA]</scope>
</reference>